<comment type="subcellular location">
    <subcellularLocation>
        <location evidence="1">Membrane</location>
        <topology evidence="1">Single-pass membrane protein</topology>
    </subcellularLocation>
</comment>
<dbReference type="GO" id="GO:0005509">
    <property type="term" value="F:calcium ion binding"/>
    <property type="evidence" value="ECO:0007669"/>
    <property type="project" value="InterPro"/>
</dbReference>
<dbReference type="GO" id="GO:0016020">
    <property type="term" value="C:membrane"/>
    <property type="evidence" value="ECO:0007669"/>
    <property type="project" value="UniProtKB-SubCell"/>
</dbReference>
<evidence type="ECO:0000313" key="8">
    <source>
        <dbReference type="Proteomes" id="UP000596660"/>
    </source>
</evidence>
<keyword evidence="2 5" id="KW-0732">Signal</keyword>
<proteinExistence type="predicted"/>
<dbReference type="SMART" id="SM00181">
    <property type="entry name" value="EGF"/>
    <property type="match status" value="2"/>
</dbReference>
<dbReference type="GO" id="GO:0030247">
    <property type="term" value="F:polysaccharide binding"/>
    <property type="evidence" value="ECO:0007669"/>
    <property type="project" value="InterPro"/>
</dbReference>
<dbReference type="AlphaFoldDB" id="A0A803KWP3"/>
<dbReference type="PANTHER" id="PTHR33491">
    <property type="entry name" value="OSJNBA0016N04.9 PROTEIN"/>
    <property type="match status" value="1"/>
</dbReference>
<dbReference type="EnsemblPlants" id="AUR62003451-RA">
    <property type="protein sequence ID" value="AUR62003451-RA:cds"/>
    <property type="gene ID" value="AUR62003451"/>
</dbReference>
<name>A0A803KWP3_CHEQI</name>
<evidence type="ECO:0000256" key="1">
    <source>
        <dbReference type="ARBA" id="ARBA00004167"/>
    </source>
</evidence>
<dbReference type="InterPro" id="IPR001881">
    <property type="entry name" value="EGF-like_Ca-bd_dom"/>
</dbReference>
<keyword evidence="8" id="KW-1185">Reference proteome</keyword>
<dbReference type="OMA" id="GMEHSPC"/>
<organism evidence="7 8">
    <name type="scientific">Chenopodium quinoa</name>
    <name type="common">Quinoa</name>
    <dbReference type="NCBI Taxonomy" id="63459"/>
    <lineage>
        <taxon>Eukaryota</taxon>
        <taxon>Viridiplantae</taxon>
        <taxon>Streptophyta</taxon>
        <taxon>Embryophyta</taxon>
        <taxon>Tracheophyta</taxon>
        <taxon>Spermatophyta</taxon>
        <taxon>Magnoliopsida</taxon>
        <taxon>eudicotyledons</taxon>
        <taxon>Gunneridae</taxon>
        <taxon>Pentapetalae</taxon>
        <taxon>Caryophyllales</taxon>
        <taxon>Chenopodiaceae</taxon>
        <taxon>Chenopodioideae</taxon>
        <taxon>Atripliceae</taxon>
        <taxon>Chenopodium</taxon>
    </lineage>
</organism>
<keyword evidence="4" id="KW-0245">EGF-like domain</keyword>
<protein>
    <recommendedName>
        <fullName evidence="6">EGF-like domain-containing protein</fullName>
    </recommendedName>
</protein>
<evidence type="ECO:0000313" key="7">
    <source>
        <dbReference type="EnsemblPlants" id="AUR62003451-RA:cds"/>
    </source>
</evidence>
<dbReference type="InterPro" id="IPR025287">
    <property type="entry name" value="WAK_GUB"/>
</dbReference>
<evidence type="ECO:0000256" key="4">
    <source>
        <dbReference type="PROSITE-ProRule" id="PRU00076"/>
    </source>
</evidence>
<accession>A0A803KWP3</accession>
<dbReference type="PROSITE" id="PS01186">
    <property type="entry name" value="EGF_2"/>
    <property type="match status" value="1"/>
</dbReference>
<reference evidence="7" key="1">
    <citation type="journal article" date="2017" name="Nature">
        <title>The genome of Chenopodium quinoa.</title>
        <authorList>
            <person name="Jarvis D.E."/>
            <person name="Ho Y.S."/>
            <person name="Lightfoot D.J."/>
            <person name="Schmoeckel S.M."/>
            <person name="Li B."/>
            <person name="Borm T.J.A."/>
            <person name="Ohyanagi H."/>
            <person name="Mineta K."/>
            <person name="Michell C.T."/>
            <person name="Saber N."/>
            <person name="Kharbatia N.M."/>
            <person name="Rupper R.R."/>
            <person name="Sharp A.R."/>
            <person name="Dally N."/>
            <person name="Boughton B.A."/>
            <person name="Woo Y.H."/>
            <person name="Gao G."/>
            <person name="Schijlen E.G.W.M."/>
            <person name="Guo X."/>
            <person name="Momin A.A."/>
            <person name="Negrao S."/>
            <person name="Al-Babili S."/>
            <person name="Gehring C."/>
            <person name="Roessner U."/>
            <person name="Jung C."/>
            <person name="Murphy K."/>
            <person name="Arold S.T."/>
            <person name="Gojobori T."/>
            <person name="van der Linden C.G."/>
            <person name="van Loo E.N."/>
            <person name="Jellen E.N."/>
            <person name="Maughan P.J."/>
            <person name="Tester M."/>
        </authorList>
    </citation>
    <scope>NUCLEOTIDE SEQUENCE [LARGE SCALE GENOMIC DNA]</scope>
    <source>
        <strain evidence="7">cv. PI 614886</strain>
    </source>
</reference>
<dbReference type="SUPFAM" id="SSF57196">
    <property type="entry name" value="EGF/Laminin"/>
    <property type="match status" value="1"/>
</dbReference>
<evidence type="ECO:0000259" key="6">
    <source>
        <dbReference type="PROSITE" id="PS50026"/>
    </source>
</evidence>
<feature type="chain" id="PRO_5031408737" description="EGF-like domain-containing protein" evidence="5">
    <location>
        <begin position="25"/>
        <end position="336"/>
    </location>
</feature>
<evidence type="ECO:0000256" key="2">
    <source>
        <dbReference type="ARBA" id="ARBA00022729"/>
    </source>
</evidence>
<feature type="domain" description="EGF-like" evidence="6">
    <location>
        <begin position="296"/>
        <end position="335"/>
    </location>
</feature>
<dbReference type="PROSITE" id="PS50026">
    <property type="entry name" value="EGF_3"/>
    <property type="match status" value="1"/>
</dbReference>
<feature type="signal peptide" evidence="5">
    <location>
        <begin position="1"/>
        <end position="24"/>
    </location>
</feature>
<reference evidence="7" key="2">
    <citation type="submission" date="2021-03" db="UniProtKB">
        <authorList>
            <consortium name="EnsemblPlants"/>
        </authorList>
    </citation>
    <scope>IDENTIFICATION</scope>
</reference>
<evidence type="ECO:0000256" key="5">
    <source>
        <dbReference type="SAM" id="SignalP"/>
    </source>
</evidence>
<dbReference type="Proteomes" id="UP000596660">
    <property type="component" value="Unplaced"/>
</dbReference>
<dbReference type="Pfam" id="PF13947">
    <property type="entry name" value="GUB_WAK_bind"/>
    <property type="match status" value="1"/>
</dbReference>
<dbReference type="Gene3D" id="2.10.25.10">
    <property type="entry name" value="Laminin"/>
    <property type="match status" value="1"/>
</dbReference>
<dbReference type="Pfam" id="PF00008">
    <property type="entry name" value="EGF"/>
    <property type="match status" value="1"/>
</dbReference>
<keyword evidence="3" id="KW-1015">Disulfide bond</keyword>
<comment type="caution">
    <text evidence="4">Lacks conserved residue(s) required for the propagation of feature annotation.</text>
</comment>
<dbReference type="Gramene" id="AUR62003451-RA">
    <property type="protein sequence ID" value="AUR62003451-RA:cds"/>
    <property type="gene ID" value="AUR62003451"/>
</dbReference>
<sequence>MFAVRGLCLLIPLVWLSLASLSLATSNISKPGCQHRCGNVTIPYPWGIDNGRDGACSLNEIYNVICNNTLNPPRPFLNHSRSNNFEVLEISIEGQHMLAKSGVAANHYENGQIVSLTPVHFRETGPLSISDSKNKLFTIGCDDYVVLGVVFASRGSTFRSGCITGCSNVSAITNGSCSGVGCCQTTIPRGLYFFTLDLGSFENHTQVGADNPYGYAFIGDPSKFEFNVGDLSDPHFVTKTIDSVPVVLEWYIWDAKNCEIAKGNKSTYACQDNSHCNDYVLFSGGYTCTCLPGYQEIDECASDIILCSHNCRNTLSGHYECYCPNGYYGDGWKCKD</sequence>
<evidence type="ECO:0000256" key="3">
    <source>
        <dbReference type="ARBA" id="ARBA00023157"/>
    </source>
</evidence>
<dbReference type="SMART" id="SM00179">
    <property type="entry name" value="EGF_CA"/>
    <property type="match status" value="1"/>
</dbReference>
<dbReference type="InterPro" id="IPR000742">
    <property type="entry name" value="EGF"/>
</dbReference>